<evidence type="ECO:0000256" key="1">
    <source>
        <dbReference type="SAM" id="MobiDB-lite"/>
    </source>
</evidence>
<accession>A0ABV8K9B5</accession>
<evidence type="ECO:0000313" key="3">
    <source>
        <dbReference type="Proteomes" id="UP001595715"/>
    </source>
</evidence>
<protein>
    <submittedName>
        <fullName evidence="2">Glycosyltransferase</fullName>
    </submittedName>
</protein>
<reference evidence="3" key="1">
    <citation type="journal article" date="2019" name="Int. J. Syst. Evol. Microbiol.">
        <title>The Global Catalogue of Microorganisms (GCM) 10K type strain sequencing project: providing services to taxonomists for standard genome sequencing and annotation.</title>
        <authorList>
            <consortium name="The Broad Institute Genomics Platform"/>
            <consortium name="The Broad Institute Genome Sequencing Center for Infectious Disease"/>
            <person name="Wu L."/>
            <person name="Ma J."/>
        </authorList>
    </citation>
    <scope>NUCLEOTIDE SEQUENCE [LARGE SCALE GENOMIC DNA]</scope>
    <source>
        <strain evidence="3">IBRC-M 10987</strain>
    </source>
</reference>
<feature type="compositionally biased region" description="Basic and acidic residues" evidence="1">
    <location>
        <begin position="428"/>
        <end position="438"/>
    </location>
</feature>
<organism evidence="2 3">
    <name type="scientific">Paenibacillus xanthanilyticus</name>
    <dbReference type="NCBI Taxonomy" id="1783531"/>
    <lineage>
        <taxon>Bacteria</taxon>
        <taxon>Bacillati</taxon>
        <taxon>Bacillota</taxon>
        <taxon>Bacilli</taxon>
        <taxon>Bacillales</taxon>
        <taxon>Paenibacillaceae</taxon>
        <taxon>Paenibacillus</taxon>
    </lineage>
</organism>
<dbReference type="Gene3D" id="3.40.50.2000">
    <property type="entry name" value="Glycogen Phosphorylase B"/>
    <property type="match status" value="1"/>
</dbReference>
<keyword evidence="3" id="KW-1185">Reference proteome</keyword>
<dbReference type="SUPFAM" id="SSF53756">
    <property type="entry name" value="UDP-Glycosyltransferase/glycogen phosphorylase"/>
    <property type="match status" value="1"/>
</dbReference>
<feature type="region of interest" description="Disordered" evidence="1">
    <location>
        <begin position="402"/>
        <end position="453"/>
    </location>
</feature>
<name>A0ABV8K9B5_9BACL</name>
<proteinExistence type="predicted"/>
<sequence>MATNKPGKARVAGSGVAESGGSGRSPRYRVYWHGPLHRKGGLGGASKAYARALRRQGIPVRASSSRKVKRPIAADRGKRVLVYHYPPHTMNPARAKGLGYNKVVLNTVWETTRIPARWRQAMNRYDAVLVPSRHNLRAMQDSGVKVPVYVAPHGVNTRAYRPSNPPARLPGGRGRFVFLSVFGFQHRKNPEALLRAYWEEFTEADNVLLVIKTNGCGPGEDGTWIRSRISRYRASLSIPHRTAPLLLLTRHLDSRELKGLYTAAHAFVLPTRGEGVGMPFMEAMASGIPAVATAWGGQMDFLTPSNAFLVPYRLERPAVSMGKRSAISRSFREIFAEKDQLWAEADLGMLKMQMRRAYANPSLCREKGRLARRDMKALGWKAAGRAMASALDRVAAGAVSRREAPLADGTARKRQARKKTAVPNAVRAGRDRAGEPAQHRRPWMGSRFRQSPR</sequence>
<dbReference type="RefSeq" id="WP_377721190.1">
    <property type="nucleotide sequence ID" value="NZ_JBHSAM010000034.1"/>
</dbReference>
<dbReference type="Proteomes" id="UP001595715">
    <property type="component" value="Unassembled WGS sequence"/>
</dbReference>
<evidence type="ECO:0000313" key="2">
    <source>
        <dbReference type="EMBL" id="MFC4102569.1"/>
    </source>
</evidence>
<dbReference type="PANTHER" id="PTHR46656:SF3">
    <property type="entry name" value="PUTATIVE-RELATED"/>
    <property type="match status" value="1"/>
</dbReference>
<dbReference type="PANTHER" id="PTHR46656">
    <property type="entry name" value="PUTATIVE-RELATED"/>
    <property type="match status" value="1"/>
</dbReference>
<dbReference type="EMBL" id="JBHSAM010000034">
    <property type="protein sequence ID" value="MFC4102569.1"/>
    <property type="molecule type" value="Genomic_DNA"/>
</dbReference>
<gene>
    <name evidence="2" type="ORF">ACFOZ8_23390</name>
</gene>
<comment type="caution">
    <text evidence="2">The sequence shown here is derived from an EMBL/GenBank/DDBJ whole genome shotgun (WGS) entry which is preliminary data.</text>
</comment>
<dbReference type="Pfam" id="PF13692">
    <property type="entry name" value="Glyco_trans_1_4"/>
    <property type="match status" value="1"/>
</dbReference>
<feature type="region of interest" description="Disordered" evidence="1">
    <location>
        <begin position="1"/>
        <end position="24"/>
    </location>
</feature>